<dbReference type="SMART" id="SM00545">
    <property type="entry name" value="JmjN"/>
    <property type="match status" value="1"/>
</dbReference>
<evidence type="ECO:0000256" key="4">
    <source>
        <dbReference type="ARBA" id="ARBA00022723"/>
    </source>
</evidence>
<dbReference type="Proteomes" id="UP000092462">
    <property type="component" value="Unassembled WGS sequence"/>
</dbReference>
<proteinExistence type="inferred from homology"/>
<dbReference type="PANTHER" id="PTHR10694:SF129">
    <property type="entry name" value="LYSINE-SPECIFIC DEMETHYLASE 4B-RELATED"/>
    <property type="match status" value="1"/>
</dbReference>
<dbReference type="EnsemblMetazoa" id="PPAI010213-RA">
    <property type="protein sequence ID" value="PPAI010213-PA"/>
    <property type="gene ID" value="PPAI010213"/>
</dbReference>
<evidence type="ECO:0000256" key="6">
    <source>
        <dbReference type="ARBA" id="ARBA00022853"/>
    </source>
</evidence>
<evidence type="ECO:0000256" key="13">
    <source>
        <dbReference type="ARBA" id="ARBA00049349"/>
    </source>
</evidence>
<dbReference type="GO" id="GO:0010468">
    <property type="term" value="P:regulation of gene expression"/>
    <property type="evidence" value="ECO:0007669"/>
    <property type="project" value="TreeGrafter"/>
</dbReference>
<dbReference type="SMART" id="SM00128">
    <property type="entry name" value="IPPc"/>
    <property type="match status" value="1"/>
</dbReference>
<comment type="cofactor">
    <cofactor evidence="1">
        <name>Fe(2+)</name>
        <dbReference type="ChEBI" id="CHEBI:29033"/>
    </cofactor>
</comment>
<evidence type="ECO:0000256" key="8">
    <source>
        <dbReference type="ARBA" id="ARBA00023002"/>
    </source>
</evidence>
<evidence type="ECO:0000256" key="9">
    <source>
        <dbReference type="ARBA" id="ARBA00023004"/>
    </source>
</evidence>
<dbReference type="Pfam" id="PF02373">
    <property type="entry name" value="JmjC"/>
    <property type="match status" value="1"/>
</dbReference>
<keyword evidence="11" id="KW-0804">Transcription</keyword>
<comment type="similarity">
    <text evidence="2">Belongs to the JHDM3 histone demethylase family.</text>
</comment>
<dbReference type="SUPFAM" id="SSF56219">
    <property type="entry name" value="DNase I-like"/>
    <property type="match status" value="1"/>
</dbReference>
<dbReference type="EMBL" id="AJVK01007817">
    <property type="status" value="NOT_ANNOTATED_CDS"/>
    <property type="molecule type" value="Genomic_DNA"/>
</dbReference>
<dbReference type="Gene3D" id="2.60.120.650">
    <property type="entry name" value="Cupin"/>
    <property type="match status" value="1"/>
</dbReference>
<evidence type="ECO:0000313" key="16">
    <source>
        <dbReference type="Proteomes" id="UP000092462"/>
    </source>
</evidence>
<dbReference type="Pfam" id="PF02375">
    <property type="entry name" value="JmjN"/>
    <property type="match status" value="1"/>
</dbReference>
<comment type="function">
    <text evidence="14">Probable histone demethylase that specifically demethylates 'Lys-9' and 'Lys-36' residues of histone H3, thereby playing a central role in histone code. Demethylation of Lys residue generates formaldehyde and succinate.</text>
</comment>
<dbReference type="GO" id="GO:0046856">
    <property type="term" value="P:phosphatidylinositol dephosphorylation"/>
    <property type="evidence" value="ECO:0007669"/>
    <property type="project" value="InterPro"/>
</dbReference>
<evidence type="ECO:0000256" key="2">
    <source>
        <dbReference type="ARBA" id="ARBA00009711"/>
    </source>
</evidence>
<keyword evidence="5" id="KW-0862">Zinc</keyword>
<dbReference type="GO" id="GO:0140684">
    <property type="term" value="F:histone H3K9me2/H3K9me3 demethylase activity"/>
    <property type="evidence" value="ECO:0007669"/>
    <property type="project" value="UniProtKB-EC"/>
</dbReference>
<comment type="catalytic activity">
    <reaction evidence="13">
        <text>N(6),N(6),N(6)-trimethyl-L-lysyl(9)-[histone H3] + 2 2-oxoglutarate + 2 O2 = N(6)-methyl-L-lysyl(9)-[histone H3] + 2 formaldehyde + 2 succinate + 2 CO2</text>
        <dbReference type="Rhea" id="RHEA:60200"/>
        <dbReference type="Rhea" id="RHEA-COMP:15538"/>
        <dbReference type="Rhea" id="RHEA-COMP:15542"/>
        <dbReference type="ChEBI" id="CHEBI:15379"/>
        <dbReference type="ChEBI" id="CHEBI:16526"/>
        <dbReference type="ChEBI" id="CHEBI:16810"/>
        <dbReference type="ChEBI" id="CHEBI:16842"/>
        <dbReference type="ChEBI" id="CHEBI:30031"/>
        <dbReference type="ChEBI" id="CHEBI:61929"/>
        <dbReference type="ChEBI" id="CHEBI:61961"/>
        <dbReference type="EC" id="1.14.11.66"/>
    </reaction>
</comment>
<evidence type="ECO:0000256" key="12">
    <source>
        <dbReference type="ARBA" id="ARBA00023242"/>
    </source>
</evidence>
<protein>
    <recommendedName>
        <fullName evidence="3">[histone H3]-trimethyl-L-lysine(9) demethylase</fullName>
        <ecNumber evidence="3">1.14.11.66</ecNumber>
    </recommendedName>
</protein>
<dbReference type="GO" id="GO:0005634">
    <property type="term" value="C:nucleus"/>
    <property type="evidence" value="ECO:0007669"/>
    <property type="project" value="TreeGrafter"/>
</dbReference>
<dbReference type="SUPFAM" id="SSF51197">
    <property type="entry name" value="Clavaminate synthase-like"/>
    <property type="match status" value="1"/>
</dbReference>
<dbReference type="FunFam" id="3.60.10.10:FF:000060">
    <property type="entry name" value="Uncharacterized protein, isoform C"/>
    <property type="match status" value="1"/>
</dbReference>
<dbReference type="PROSITE" id="PS51183">
    <property type="entry name" value="JMJN"/>
    <property type="match status" value="1"/>
</dbReference>
<dbReference type="VEuPathDB" id="VectorBase:PPAI010213"/>
<keyword evidence="12" id="KW-0539">Nucleus</keyword>
<evidence type="ECO:0000256" key="1">
    <source>
        <dbReference type="ARBA" id="ARBA00001954"/>
    </source>
</evidence>
<dbReference type="GO" id="GO:0048512">
    <property type="term" value="P:circadian behavior"/>
    <property type="evidence" value="ECO:0007669"/>
    <property type="project" value="UniProtKB-ARBA"/>
</dbReference>
<dbReference type="AlphaFoldDB" id="A0A1B0DNX7"/>
<dbReference type="EMBL" id="AJVK01007819">
    <property type="status" value="NOT_ANNOTATED_CDS"/>
    <property type="molecule type" value="Genomic_DNA"/>
</dbReference>
<dbReference type="InterPro" id="IPR000300">
    <property type="entry name" value="IPPc"/>
</dbReference>
<dbReference type="InterPro" id="IPR036691">
    <property type="entry name" value="Endo/exonu/phosph_ase_sf"/>
</dbReference>
<dbReference type="GO" id="GO:0016791">
    <property type="term" value="F:phosphatase activity"/>
    <property type="evidence" value="ECO:0007669"/>
    <property type="project" value="InterPro"/>
</dbReference>
<dbReference type="EMBL" id="AJVK01007816">
    <property type="status" value="NOT_ANNOTATED_CDS"/>
    <property type="molecule type" value="Genomic_DNA"/>
</dbReference>
<keyword evidence="16" id="KW-1185">Reference proteome</keyword>
<accession>A0A1B0DNX7</accession>
<dbReference type="EC" id="1.14.11.66" evidence="3"/>
<keyword evidence="7" id="KW-0223">Dioxygenase</keyword>
<keyword evidence="6" id="KW-0156">Chromatin regulator</keyword>
<evidence type="ECO:0000256" key="3">
    <source>
        <dbReference type="ARBA" id="ARBA00012900"/>
    </source>
</evidence>
<dbReference type="SMART" id="SM00558">
    <property type="entry name" value="JmjC"/>
    <property type="match status" value="1"/>
</dbReference>
<dbReference type="EMBL" id="AJVK01007820">
    <property type="status" value="NOT_ANNOTATED_CDS"/>
    <property type="molecule type" value="Genomic_DNA"/>
</dbReference>
<evidence type="ECO:0000256" key="7">
    <source>
        <dbReference type="ARBA" id="ARBA00022964"/>
    </source>
</evidence>
<dbReference type="EMBL" id="AJVK01007818">
    <property type="status" value="NOT_ANNOTATED_CDS"/>
    <property type="molecule type" value="Genomic_DNA"/>
</dbReference>
<dbReference type="GO" id="GO:0140681">
    <property type="term" value="F:histone H3K36me2/H3K36me3 demethylase activity"/>
    <property type="evidence" value="ECO:0007669"/>
    <property type="project" value="UniProtKB-ARBA"/>
</dbReference>
<name>A0A1B0DNX7_PHLPP</name>
<dbReference type="GO" id="GO:0000785">
    <property type="term" value="C:chromatin"/>
    <property type="evidence" value="ECO:0007669"/>
    <property type="project" value="TreeGrafter"/>
</dbReference>
<reference evidence="15" key="1">
    <citation type="submission" date="2022-08" db="UniProtKB">
        <authorList>
            <consortium name="EnsemblMetazoa"/>
        </authorList>
    </citation>
    <scope>IDENTIFICATION</scope>
    <source>
        <strain evidence="15">Israel</strain>
    </source>
</reference>
<evidence type="ECO:0000256" key="11">
    <source>
        <dbReference type="ARBA" id="ARBA00023163"/>
    </source>
</evidence>
<keyword evidence="10" id="KW-0805">Transcription regulation</keyword>
<dbReference type="InterPro" id="IPR003347">
    <property type="entry name" value="JmjC_dom"/>
</dbReference>
<dbReference type="InterPro" id="IPR003349">
    <property type="entry name" value="JmjN"/>
</dbReference>
<dbReference type="PROSITE" id="PS51184">
    <property type="entry name" value="JMJC"/>
    <property type="match status" value="1"/>
</dbReference>
<dbReference type="Gene3D" id="3.60.10.10">
    <property type="entry name" value="Endonuclease/exonuclease/phosphatase"/>
    <property type="match status" value="1"/>
</dbReference>
<keyword evidence="9" id="KW-0408">Iron</keyword>
<evidence type="ECO:0000256" key="14">
    <source>
        <dbReference type="ARBA" id="ARBA00053408"/>
    </source>
</evidence>
<keyword evidence="8" id="KW-0560">Oxidoreductase</keyword>
<dbReference type="VEuPathDB" id="VectorBase:PPAPM1_002156"/>
<keyword evidence="4" id="KW-0479">Metal-binding</keyword>
<evidence type="ECO:0000313" key="15">
    <source>
        <dbReference type="EnsemblMetazoa" id="PPAI010213-PA"/>
    </source>
</evidence>
<dbReference type="FunFam" id="2.60.120.650:FF:000048">
    <property type="entry name" value="Lysine-specific demethylase 4A"/>
    <property type="match status" value="1"/>
</dbReference>
<dbReference type="PANTHER" id="PTHR10694">
    <property type="entry name" value="LYSINE-SPECIFIC DEMETHYLASE"/>
    <property type="match status" value="1"/>
</dbReference>
<organism evidence="15 16">
    <name type="scientific">Phlebotomus papatasi</name>
    <name type="common">Sandfly</name>
    <dbReference type="NCBI Taxonomy" id="29031"/>
    <lineage>
        <taxon>Eukaryota</taxon>
        <taxon>Metazoa</taxon>
        <taxon>Ecdysozoa</taxon>
        <taxon>Arthropoda</taxon>
        <taxon>Hexapoda</taxon>
        <taxon>Insecta</taxon>
        <taxon>Pterygota</taxon>
        <taxon>Neoptera</taxon>
        <taxon>Endopterygota</taxon>
        <taxon>Diptera</taxon>
        <taxon>Nematocera</taxon>
        <taxon>Psychodoidea</taxon>
        <taxon>Psychodidae</taxon>
        <taxon>Phlebotomus</taxon>
        <taxon>Phlebotomus</taxon>
    </lineage>
</organism>
<evidence type="ECO:0000256" key="10">
    <source>
        <dbReference type="ARBA" id="ARBA00023015"/>
    </source>
</evidence>
<evidence type="ECO:0000256" key="5">
    <source>
        <dbReference type="ARBA" id="ARBA00022833"/>
    </source>
</evidence>
<dbReference type="GO" id="GO:0046872">
    <property type="term" value="F:metal ion binding"/>
    <property type="evidence" value="ECO:0007669"/>
    <property type="project" value="UniProtKB-KW"/>
</dbReference>
<dbReference type="Pfam" id="PF22669">
    <property type="entry name" value="Exo_endo_phos2"/>
    <property type="match status" value="1"/>
</dbReference>
<dbReference type="VEuPathDB" id="VectorBase:PPAPM1_000132"/>
<sequence>MQRMEPRIMVFMPNWEEFKDFPKYIEYMESKGAHKAGLAKIIPPPEWVPRKDGYNLDDINITIPTPITQEVKGMQGLYQQFNLQKRQMTVKQFHQLAESERYMTPKYFDYADLERKYWKNVTYIAPIYGADVSGSLTDPDVKEWNINSLGTILDYVNKDYGISISGVNTAYLYFGMWKTSFAWHTEDMDLYSINYLHFGAPKTWYAIPPKYGRRLEKLANTTFADNYKACPAFLRHKMTLISPQVLRQNKIPFNKITQEPGEFMVTFPFGYHAGFNHGFNCAESTNFASPRWVEYGKRASQCYCRSDMVKISMETFVKRFQPERYEKWLNGMDIGCHPEDPDKICAAPPPSLNAYRCLEESEEPSNQENEEEILAVEEIVENDAEEEDEEIKREREIKRCWENLDKPRGQAINLLPNGVRENTKKMRFHTKLIILEDYGPQTTSSALHSGSVIVYKVLKKMRKKSHHRFTKRYSILRCSVHIVTWNVSTRYPEGVALHSLLGLNTNPEHDTDLPDFYVIGLQEVNAQVQNQVIGLFKEDPWTLKFKELLRERNFVVVKTEQMQGLLLMIFTRKKHLLHLREIEAEYTRTGLGGIWGNKGAVSIRMNIYGCTAVFLNSHLAAHDHMLDERVEDYNKIVQEHKYHVKARENIFNHDYVFWFGDLNFRLTGEATTSPEDIRAEVKRDNLKELIQKDQLLLVMSQKRAFSELNERLPAFPPTFKFEPGTQEYDMKRRPAWCDRILYRVSDRKYNNVKLIAKQNSYKSHPAFSISDHKPVTSEFNIKVIKKPAETPRIDPDSDIFNNFDAIDGQIFSDPSEKMVEFAPIDIWTIGEEYTVKYTLPEGLDDAGSDWIGVFNMR</sequence>